<reference evidence="7" key="1">
    <citation type="submission" date="2020-12" db="EMBL/GenBank/DDBJ databases">
        <title>Vagococcus allomyrinae sp. nov. and Enterococcus lavae sp. nov., isolated from the larvae of Allomyrina dichotoma.</title>
        <authorList>
            <person name="Lee S.D."/>
        </authorList>
    </citation>
    <scope>NUCLEOTIDE SEQUENCE</scope>
    <source>
        <strain evidence="7">BWB3-3</strain>
    </source>
</reference>
<feature type="transmembrane region" description="Helical" evidence="6">
    <location>
        <begin position="12"/>
        <end position="31"/>
    </location>
</feature>
<keyword evidence="3 6" id="KW-0812">Transmembrane</keyword>
<keyword evidence="5 6" id="KW-0472">Membrane</keyword>
<feature type="transmembrane region" description="Helical" evidence="6">
    <location>
        <begin position="360"/>
        <end position="378"/>
    </location>
</feature>
<evidence type="ECO:0000313" key="8">
    <source>
        <dbReference type="Proteomes" id="UP000674938"/>
    </source>
</evidence>
<proteinExistence type="predicted"/>
<dbReference type="GO" id="GO:0005886">
    <property type="term" value="C:plasma membrane"/>
    <property type="evidence" value="ECO:0007669"/>
    <property type="project" value="UniProtKB-SubCell"/>
</dbReference>
<keyword evidence="8" id="KW-1185">Reference proteome</keyword>
<dbReference type="AlphaFoldDB" id="A0A940PF76"/>
<comment type="subcellular location">
    <subcellularLocation>
        <location evidence="1">Cell membrane</location>
        <topology evidence="1">Multi-pass membrane protein</topology>
    </subcellularLocation>
</comment>
<feature type="transmembrane region" description="Helical" evidence="6">
    <location>
        <begin position="77"/>
        <end position="96"/>
    </location>
</feature>
<dbReference type="InterPro" id="IPR036259">
    <property type="entry name" value="MFS_trans_sf"/>
</dbReference>
<protein>
    <submittedName>
        <fullName evidence="7">MFS transporter</fullName>
    </submittedName>
</protein>
<feature type="transmembrane region" description="Helical" evidence="6">
    <location>
        <begin position="231"/>
        <end position="255"/>
    </location>
</feature>
<accession>A0A940PF76</accession>
<keyword evidence="2" id="KW-1003">Cell membrane</keyword>
<dbReference type="GO" id="GO:0022857">
    <property type="term" value="F:transmembrane transporter activity"/>
    <property type="evidence" value="ECO:0007669"/>
    <property type="project" value="InterPro"/>
</dbReference>
<feature type="transmembrane region" description="Helical" evidence="6">
    <location>
        <begin position="267"/>
        <end position="289"/>
    </location>
</feature>
<dbReference type="Pfam" id="PF07690">
    <property type="entry name" value="MFS_1"/>
    <property type="match status" value="1"/>
</dbReference>
<dbReference type="EMBL" id="JAEEGA010000018">
    <property type="protein sequence ID" value="MBP1043735.1"/>
    <property type="molecule type" value="Genomic_DNA"/>
</dbReference>
<comment type="caution">
    <text evidence="7">The sequence shown here is derived from an EMBL/GenBank/DDBJ whole genome shotgun (WGS) entry which is preliminary data.</text>
</comment>
<evidence type="ECO:0000256" key="5">
    <source>
        <dbReference type="ARBA" id="ARBA00023136"/>
    </source>
</evidence>
<evidence type="ECO:0000256" key="3">
    <source>
        <dbReference type="ARBA" id="ARBA00022692"/>
    </source>
</evidence>
<feature type="transmembrane region" description="Helical" evidence="6">
    <location>
        <begin position="320"/>
        <end position="339"/>
    </location>
</feature>
<dbReference type="SUPFAM" id="SSF103473">
    <property type="entry name" value="MFS general substrate transporter"/>
    <property type="match status" value="1"/>
</dbReference>
<sequence length="420" mass="45317">MNIIKKYPLYRKFLASNFISSIGDSMYYIALLTFASQFTNSGLAISMVTLSESIPGIFFIVTGSLADMSQNKAKRNLINGVIRGVLYLIVGIMIGFDSSLMLLAGICLLNFISDIIGKYSSGLMTPFVLFLVNQEDIEEAQGLNGAITNLVSLLAQFVGAYLMGIFSYQVLAWINSGAFFITAIIMLSMKASLDKIEQEKLPQPTGEKVSLIRMVRQISHSLKEIKKCQPVFRAIIMFAIANGGLVVLIPLISMLFSQQPQLVINNFPFTLALSQAMISVGVILGSLFGPVVLRNVSLFVICQGMFVGIGLTAIGMYSHLIWLILASLLLVGLLIGAASPKLNVLILNSFDVTKLGTINGGINSLLLIVPPLGTIIFTTTATSLNLSAATLLLVIFSVISFIVGQLQPKLSSSEPIKTTP</sequence>
<feature type="transmembrane region" description="Helical" evidence="6">
    <location>
        <begin position="43"/>
        <end position="65"/>
    </location>
</feature>
<name>A0A940PF76_9ENTE</name>
<dbReference type="InterPro" id="IPR011701">
    <property type="entry name" value="MFS"/>
</dbReference>
<feature type="transmembrane region" description="Helical" evidence="6">
    <location>
        <begin position="384"/>
        <end position="403"/>
    </location>
</feature>
<evidence type="ECO:0000313" key="7">
    <source>
        <dbReference type="EMBL" id="MBP1043735.1"/>
    </source>
</evidence>
<keyword evidence="4 6" id="KW-1133">Transmembrane helix</keyword>
<organism evidence="7 8">
    <name type="scientific">Vagococcus allomyrinae</name>
    <dbReference type="NCBI Taxonomy" id="2794353"/>
    <lineage>
        <taxon>Bacteria</taxon>
        <taxon>Bacillati</taxon>
        <taxon>Bacillota</taxon>
        <taxon>Bacilli</taxon>
        <taxon>Lactobacillales</taxon>
        <taxon>Enterococcaceae</taxon>
        <taxon>Vagococcus</taxon>
    </lineage>
</organism>
<dbReference type="PANTHER" id="PTHR23513:SF6">
    <property type="entry name" value="MAJOR FACILITATOR SUPERFAMILY ASSOCIATED DOMAIN-CONTAINING PROTEIN"/>
    <property type="match status" value="1"/>
</dbReference>
<dbReference type="Proteomes" id="UP000674938">
    <property type="component" value="Unassembled WGS sequence"/>
</dbReference>
<evidence type="ECO:0000256" key="6">
    <source>
        <dbReference type="SAM" id="Phobius"/>
    </source>
</evidence>
<gene>
    <name evidence="7" type="ORF">I6N95_22150</name>
</gene>
<dbReference type="PANTHER" id="PTHR23513">
    <property type="entry name" value="INTEGRAL MEMBRANE EFFLUX PROTEIN-RELATED"/>
    <property type="match status" value="1"/>
</dbReference>
<evidence type="ECO:0000256" key="4">
    <source>
        <dbReference type="ARBA" id="ARBA00022989"/>
    </source>
</evidence>
<dbReference type="RefSeq" id="WP_209531544.1">
    <property type="nucleotide sequence ID" value="NZ_JAEEGA010000018.1"/>
</dbReference>
<feature type="transmembrane region" description="Helical" evidence="6">
    <location>
        <begin position="170"/>
        <end position="189"/>
    </location>
</feature>
<dbReference type="Gene3D" id="1.20.1250.20">
    <property type="entry name" value="MFS general substrate transporter like domains"/>
    <property type="match status" value="1"/>
</dbReference>
<evidence type="ECO:0000256" key="2">
    <source>
        <dbReference type="ARBA" id="ARBA00022475"/>
    </source>
</evidence>
<evidence type="ECO:0000256" key="1">
    <source>
        <dbReference type="ARBA" id="ARBA00004651"/>
    </source>
</evidence>